<evidence type="ECO:0000256" key="1">
    <source>
        <dbReference type="SAM" id="Coils"/>
    </source>
</evidence>
<feature type="region of interest" description="Disordered" evidence="2">
    <location>
        <begin position="1"/>
        <end position="20"/>
    </location>
</feature>
<evidence type="ECO:0000313" key="4">
    <source>
        <dbReference type="Proteomes" id="UP000823614"/>
    </source>
</evidence>
<feature type="coiled-coil region" evidence="1">
    <location>
        <begin position="27"/>
        <end position="54"/>
    </location>
</feature>
<dbReference type="Pfam" id="PF06152">
    <property type="entry name" value="Phage_min_cap2"/>
    <property type="match status" value="1"/>
</dbReference>
<proteinExistence type="predicted"/>
<comment type="caution">
    <text evidence="3">The sequence shown here is derived from an EMBL/GenBank/DDBJ whole genome shotgun (WGS) entry which is preliminary data.</text>
</comment>
<dbReference type="EMBL" id="JADIMP010000045">
    <property type="protein sequence ID" value="MBO8441275.1"/>
    <property type="molecule type" value="Genomic_DNA"/>
</dbReference>
<evidence type="ECO:0000313" key="3">
    <source>
        <dbReference type="EMBL" id="MBO8441275.1"/>
    </source>
</evidence>
<accession>A0A9D9E7T1</accession>
<reference evidence="3" key="1">
    <citation type="submission" date="2020-10" db="EMBL/GenBank/DDBJ databases">
        <authorList>
            <person name="Gilroy R."/>
        </authorList>
    </citation>
    <scope>NUCLEOTIDE SEQUENCE</scope>
    <source>
        <strain evidence="3">C6-149</strain>
    </source>
</reference>
<organism evidence="3 4">
    <name type="scientific">Candidatus Gallilactobacillus intestinavium</name>
    <dbReference type="NCBI Taxonomy" id="2840838"/>
    <lineage>
        <taxon>Bacteria</taxon>
        <taxon>Bacillati</taxon>
        <taxon>Bacillota</taxon>
        <taxon>Bacilli</taxon>
        <taxon>Lactobacillales</taxon>
        <taxon>Lactobacillaceae</taxon>
        <taxon>Lactobacillaceae incertae sedis</taxon>
        <taxon>Candidatus Gallilactobacillus</taxon>
    </lineage>
</organism>
<keyword evidence="1" id="KW-0175">Coiled coil</keyword>
<sequence length="95" mass="11098">MTPFIDGVNTVPEKPFPDLTPEQAIKNGQVQAKQRNYERAIRQAKKQLAMAKRLGDEQGINRFNQLIKGRQARLRQLIKDNDFLTRDYSREQIRS</sequence>
<dbReference type="Proteomes" id="UP000823614">
    <property type="component" value="Unassembled WGS sequence"/>
</dbReference>
<dbReference type="GO" id="GO:0005198">
    <property type="term" value="F:structural molecule activity"/>
    <property type="evidence" value="ECO:0007669"/>
    <property type="project" value="InterPro"/>
</dbReference>
<dbReference type="AlphaFoldDB" id="A0A9D9E7T1"/>
<dbReference type="InterPro" id="IPR009319">
    <property type="entry name" value="Phage_A118_VSP1"/>
</dbReference>
<reference evidence="3" key="2">
    <citation type="journal article" date="2021" name="PeerJ">
        <title>Extensive microbial diversity within the chicken gut microbiome revealed by metagenomics and culture.</title>
        <authorList>
            <person name="Gilroy R."/>
            <person name="Ravi A."/>
            <person name="Getino M."/>
            <person name="Pursley I."/>
            <person name="Horton D.L."/>
            <person name="Alikhan N.F."/>
            <person name="Baker D."/>
            <person name="Gharbi K."/>
            <person name="Hall N."/>
            <person name="Watson M."/>
            <person name="Adriaenssens E.M."/>
            <person name="Foster-Nyarko E."/>
            <person name="Jarju S."/>
            <person name="Secka A."/>
            <person name="Antonio M."/>
            <person name="Oren A."/>
            <person name="Chaudhuri R.R."/>
            <person name="La Ragione R."/>
            <person name="Hildebrand F."/>
            <person name="Pallen M.J."/>
        </authorList>
    </citation>
    <scope>NUCLEOTIDE SEQUENCE</scope>
    <source>
        <strain evidence="3">C6-149</strain>
    </source>
</reference>
<gene>
    <name evidence="3" type="ORF">IAA89_02375</name>
</gene>
<protein>
    <submittedName>
        <fullName evidence="3">Uncharacterized protein</fullName>
    </submittedName>
</protein>
<name>A0A9D9E7T1_9LACO</name>
<evidence type="ECO:0000256" key="2">
    <source>
        <dbReference type="SAM" id="MobiDB-lite"/>
    </source>
</evidence>